<dbReference type="AlphaFoldDB" id="A0A6C0GEB3"/>
<name>A0A6C0GEB3_9BACT</name>
<evidence type="ECO:0000313" key="2">
    <source>
        <dbReference type="Proteomes" id="UP000480178"/>
    </source>
</evidence>
<protein>
    <submittedName>
        <fullName evidence="1">Uncharacterized protein</fullName>
    </submittedName>
</protein>
<keyword evidence="2" id="KW-1185">Reference proteome</keyword>
<dbReference type="KEGG" id="rhoz:GXP67_05515"/>
<sequence>MSTPNTNTHPTFIQQACLKVSGFSLLYNMDIPVMLTPFGDTDTPKRKWFKEPDGLTMLVFFS</sequence>
<reference evidence="1 2" key="1">
    <citation type="submission" date="2020-01" db="EMBL/GenBank/DDBJ databases">
        <authorList>
            <person name="Kim M.K."/>
        </authorList>
    </citation>
    <scope>NUCLEOTIDE SEQUENCE [LARGE SCALE GENOMIC DNA]</scope>
    <source>
        <strain evidence="1 2">172606-1</strain>
    </source>
</reference>
<organism evidence="1 2">
    <name type="scientific">Rhodocytophaga rosea</name>
    <dbReference type="NCBI Taxonomy" id="2704465"/>
    <lineage>
        <taxon>Bacteria</taxon>
        <taxon>Pseudomonadati</taxon>
        <taxon>Bacteroidota</taxon>
        <taxon>Cytophagia</taxon>
        <taxon>Cytophagales</taxon>
        <taxon>Rhodocytophagaceae</taxon>
        <taxon>Rhodocytophaga</taxon>
    </lineage>
</organism>
<evidence type="ECO:0000313" key="1">
    <source>
        <dbReference type="EMBL" id="QHT66164.1"/>
    </source>
</evidence>
<dbReference type="RefSeq" id="WP_162442235.1">
    <property type="nucleotide sequence ID" value="NZ_CP048222.1"/>
</dbReference>
<dbReference type="Proteomes" id="UP000480178">
    <property type="component" value="Chromosome"/>
</dbReference>
<accession>A0A6C0GEB3</accession>
<proteinExistence type="predicted"/>
<gene>
    <name evidence="1" type="ORF">GXP67_05515</name>
</gene>
<dbReference type="EMBL" id="CP048222">
    <property type="protein sequence ID" value="QHT66164.1"/>
    <property type="molecule type" value="Genomic_DNA"/>
</dbReference>